<dbReference type="SUPFAM" id="SSF161098">
    <property type="entry name" value="MetI-like"/>
    <property type="match status" value="2"/>
</dbReference>
<protein>
    <submittedName>
        <fullName evidence="10">Amino acid ABC transporter permease</fullName>
    </submittedName>
</protein>
<evidence type="ECO:0000256" key="4">
    <source>
        <dbReference type="ARBA" id="ARBA00022475"/>
    </source>
</evidence>
<evidence type="ECO:0000256" key="6">
    <source>
        <dbReference type="ARBA" id="ARBA00022989"/>
    </source>
</evidence>
<dbReference type="NCBIfam" id="TIGR01726">
    <property type="entry name" value="HEQRo_perm_3TM"/>
    <property type="match status" value="2"/>
</dbReference>
<evidence type="ECO:0000256" key="3">
    <source>
        <dbReference type="ARBA" id="ARBA00022448"/>
    </source>
</evidence>
<dbReference type="EMBL" id="BLVP01000007">
    <property type="protein sequence ID" value="GFM36758.1"/>
    <property type="molecule type" value="Genomic_DNA"/>
</dbReference>
<keyword evidence="6 8" id="KW-1133">Transmembrane helix</keyword>
<feature type="transmembrane region" description="Helical" evidence="8">
    <location>
        <begin position="387"/>
        <end position="414"/>
    </location>
</feature>
<evidence type="ECO:0000256" key="1">
    <source>
        <dbReference type="ARBA" id="ARBA00004429"/>
    </source>
</evidence>
<feature type="transmembrane region" description="Helical" evidence="8">
    <location>
        <begin position="12"/>
        <end position="32"/>
    </location>
</feature>
<evidence type="ECO:0000256" key="8">
    <source>
        <dbReference type="RuleBase" id="RU363032"/>
    </source>
</evidence>
<dbReference type="Gene3D" id="1.10.3720.10">
    <property type="entry name" value="MetI-like"/>
    <property type="match status" value="2"/>
</dbReference>
<comment type="similarity">
    <text evidence="2">Belongs to the binding-protein-dependent transport system permease family. HisMQ subfamily.</text>
</comment>
<dbReference type="GO" id="GO:0006865">
    <property type="term" value="P:amino acid transport"/>
    <property type="evidence" value="ECO:0007669"/>
    <property type="project" value="TreeGrafter"/>
</dbReference>
<dbReference type="InterPro" id="IPR043429">
    <property type="entry name" value="ArtM/GltK/GlnP/TcyL/YhdX-like"/>
</dbReference>
<feature type="transmembrane region" description="Helical" evidence="8">
    <location>
        <begin position="240"/>
        <end position="261"/>
    </location>
</feature>
<comment type="caution">
    <text evidence="10">The sequence shown here is derived from an EMBL/GenBank/DDBJ whole genome shotgun (WGS) entry which is preliminary data.</text>
</comment>
<feature type="domain" description="ABC transmembrane type-1" evidence="9">
    <location>
        <begin position="393"/>
        <end position="583"/>
    </location>
</feature>
<dbReference type="Proteomes" id="UP000503820">
    <property type="component" value="Unassembled WGS sequence"/>
</dbReference>
<evidence type="ECO:0000256" key="2">
    <source>
        <dbReference type="ARBA" id="ARBA00010072"/>
    </source>
</evidence>
<evidence type="ECO:0000259" key="9">
    <source>
        <dbReference type="PROSITE" id="PS50928"/>
    </source>
</evidence>
<comment type="subcellular location">
    <subcellularLocation>
        <location evidence="1">Cell inner membrane</location>
        <topology evidence="1">Multi-pass membrane protein</topology>
    </subcellularLocation>
    <subcellularLocation>
        <location evidence="8">Cell membrane</location>
        <topology evidence="8">Multi-pass membrane protein</topology>
    </subcellularLocation>
</comment>
<gene>
    <name evidence="10" type="ORF">DSM19430T_14420</name>
</gene>
<feature type="transmembrane region" description="Helical" evidence="8">
    <location>
        <begin position="64"/>
        <end position="87"/>
    </location>
</feature>
<keyword evidence="7 8" id="KW-0472">Membrane</keyword>
<evidence type="ECO:0000313" key="10">
    <source>
        <dbReference type="EMBL" id="GFM36758.1"/>
    </source>
</evidence>
<feature type="transmembrane region" description="Helical" evidence="8">
    <location>
        <begin position="335"/>
        <end position="356"/>
    </location>
</feature>
<dbReference type="InterPro" id="IPR000515">
    <property type="entry name" value="MetI-like"/>
</dbReference>
<feature type="domain" description="ABC transmembrane type-1" evidence="9">
    <location>
        <begin position="64"/>
        <end position="261"/>
    </location>
</feature>
<dbReference type="InterPro" id="IPR035906">
    <property type="entry name" value="MetI-like_sf"/>
</dbReference>
<sequence>MLFMIRFWLEKNWVQNAVLFTLAALMVYYWGWVFDFGYKFEWSMLYTVNETYQINLGYEILRGLWVTVKITAVSAAIGLVLGTALGLSRLSDFKPLRYTATCIIEFFRNTPLLVVLFFFYFALPRALPDTLREWVFSMQFEFWTAAVAVGMYTSAFMAEVIRAGLQSIPKGILEASYSSGLSYVQVLRTIILPLAFREIIPPLGSEFLNNMKNTSLAMFVGVADMTWQAQQAEALTFKGFEATTAASVMYLSFSLIISFVLNGVNSRLRTVGNTGTSVPALFVNALCWPFGTASRLLLNPVGRFLRARKRRQAASTYLSSTRAAWLATLRRGRQALILASKAAFLAFLAACLYTVVKGVLGFDWAVVAREFSNLILWQFPNEVADPFLGLGGFALSFIIAVVAIAASFVIGLLVGLGRCSTNRIFRIPSLLYIEIIRGNPLIIVIYWVYFLIPVLFNTFFNTVWSASIALTLFTAAYLAEIVRSGIQNIPPGQVEAATASGLSYWQTMRKIILPQALKQMIPPIVGLFIAIFKDTSLVSILGVMELTSVAKAVDNRLMVNSMEIWTLAALLYFVPCFFMSKYADALERRLSPEKVNLKM</sequence>
<dbReference type="InterPro" id="IPR010065">
    <property type="entry name" value="AA_ABC_transptr_permease_3TM"/>
</dbReference>
<evidence type="ECO:0000256" key="7">
    <source>
        <dbReference type="ARBA" id="ARBA00023136"/>
    </source>
</evidence>
<dbReference type="GO" id="GO:0022857">
    <property type="term" value="F:transmembrane transporter activity"/>
    <property type="evidence" value="ECO:0007669"/>
    <property type="project" value="InterPro"/>
</dbReference>
<keyword evidence="4" id="KW-1003">Cell membrane</keyword>
<accession>A0A7J0BSW9</accession>
<proteinExistence type="inferred from homology"/>
<organism evidence="10 11">
    <name type="scientific">Desulfovibrio psychrotolerans</name>
    <dbReference type="NCBI Taxonomy" id="415242"/>
    <lineage>
        <taxon>Bacteria</taxon>
        <taxon>Pseudomonadati</taxon>
        <taxon>Thermodesulfobacteriota</taxon>
        <taxon>Desulfovibrionia</taxon>
        <taxon>Desulfovibrionales</taxon>
        <taxon>Desulfovibrionaceae</taxon>
        <taxon>Desulfovibrio</taxon>
    </lineage>
</organism>
<evidence type="ECO:0000313" key="11">
    <source>
        <dbReference type="Proteomes" id="UP000503820"/>
    </source>
</evidence>
<feature type="transmembrane region" description="Helical" evidence="8">
    <location>
        <begin position="462"/>
        <end position="479"/>
    </location>
</feature>
<keyword evidence="3 8" id="KW-0813">Transport</keyword>
<reference evidence="10 11" key="1">
    <citation type="submission" date="2020-05" db="EMBL/GenBank/DDBJ databases">
        <title>Draft genome sequence of Desulfovibrio psychrotolerans JS1T.</title>
        <authorList>
            <person name="Ueno A."/>
            <person name="Tamazawa S."/>
            <person name="Tamamura S."/>
            <person name="Murakami T."/>
            <person name="Kiyama T."/>
            <person name="Inomata H."/>
            <person name="Amano Y."/>
            <person name="Miyakawa K."/>
            <person name="Tamaki H."/>
            <person name="Naganuma T."/>
            <person name="Kaneko K."/>
        </authorList>
    </citation>
    <scope>NUCLEOTIDE SEQUENCE [LARGE SCALE GENOMIC DNA]</scope>
    <source>
        <strain evidence="10 11">JS1</strain>
    </source>
</reference>
<feature type="transmembrane region" description="Helical" evidence="8">
    <location>
        <begin position="435"/>
        <end position="456"/>
    </location>
</feature>
<keyword evidence="5 8" id="KW-0812">Transmembrane</keyword>
<dbReference type="Pfam" id="PF00528">
    <property type="entry name" value="BPD_transp_1"/>
    <property type="match status" value="2"/>
</dbReference>
<feature type="transmembrane region" description="Helical" evidence="8">
    <location>
        <begin position="564"/>
        <end position="583"/>
    </location>
</feature>
<feature type="transmembrane region" description="Helical" evidence="8">
    <location>
        <begin position="142"/>
        <end position="161"/>
    </location>
</feature>
<dbReference type="AlphaFoldDB" id="A0A7J0BSW9"/>
<feature type="transmembrane region" description="Helical" evidence="8">
    <location>
        <begin position="99"/>
        <end position="122"/>
    </location>
</feature>
<keyword evidence="11" id="KW-1185">Reference proteome</keyword>
<dbReference type="PANTHER" id="PTHR30614:SF41">
    <property type="entry name" value="INNER MEMBRANE AMINO-ACID ABC TRANSPORTER PERMEASE PROTEIN YHDY"/>
    <property type="match status" value="1"/>
</dbReference>
<dbReference type="PANTHER" id="PTHR30614">
    <property type="entry name" value="MEMBRANE COMPONENT OF AMINO ACID ABC TRANSPORTER"/>
    <property type="match status" value="1"/>
</dbReference>
<name>A0A7J0BSW9_9BACT</name>
<dbReference type="PROSITE" id="PS50928">
    <property type="entry name" value="ABC_TM1"/>
    <property type="match status" value="2"/>
</dbReference>
<feature type="transmembrane region" description="Helical" evidence="8">
    <location>
        <begin position="281"/>
        <end position="301"/>
    </location>
</feature>
<evidence type="ECO:0000256" key="5">
    <source>
        <dbReference type="ARBA" id="ARBA00022692"/>
    </source>
</evidence>
<feature type="transmembrane region" description="Helical" evidence="8">
    <location>
        <begin position="524"/>
        <end position="544"/>
    </location>
</feature>
<dbReference type="GO" id="GO:0043190">
    <property type="term" value="C:ATP-binding cassette (ABC) transporter complex"/>
    <property type="evidence" value="ECO:0007669"/>
    <property type="project" value="InterPro"/>
</dbReference>
<dbReference type="CDD" id="cd06261">
    <property type="entry name" value="TM_PBP2"/>
    <property type="match status" value="2"/>
</dbReference>